<keyword evidence="5 11" id="KW-0812">Transmembrane</keyword>
<sequence length="172" mass="18389">MTVTARRRDESAQDVPIALSVVGAEQLAATGNFSLGQSQQLVPSLQIFSYNPRNTNINIRGLGSNVSLTNDGLENGVGVYVDNVYYGRVGQSQFDLVALQQIEILRGPQGTLFGKNTTAGAINISTRGPSFETEFSGEATLGDYGYHQLRGSLSGSLIAMPRPATYRCRPSG</sequence>
<dbReference type="PROSITE" id="PS52016">
    <property type="entry name" value="TONB_DEPENDENT_REC_3"/>
    <property type="match status" value="1"/>
</dbReference>
<dbReference type="InterPro" id="IPR036942">
    <property type="entry name" value="Beta-barrel_TonB_sf"/>
</dbReference>
<evidence type="ECO:0000256" key="1">
    <source>
        <dbReference type="ARBA" id="ARBA00004571"/>
    </source>
</evidence>
<keyword evidence="2 11" id="KW-0813">Transport</keyword>
<keyword evidence="9 11" id="KW-0472">Membrane</keyword>
<comment type="caution">
    <text evidence="13">The sequence shown here is derived from an EMBL/GenBank/DDBJ whole genome shotgun (WGS) entry which is preliminary data.</text>
</comment>
<evidence type="ECO:0000256" key="11">
    <source>
        <dbReference type="PROSITE-ProRule" id="PRU01360"/>
    </source>
</evidence>
<dbReference type="AlphaFoldDB" id="A0A418YVF0"/>
<keyword evidence="3 11" id="KW-1134">Transmembrane beta strand</keyword>
<keyword evidence="14" id="KW-1185">Reference proteome</keyword>
<evidence type="ECO:0000313" key="14">
    <source>
        <dbReference type="Proteomes" id="UP000283469"/>
    </source>
</evidence>
<evidence type="ECO:0000256" key="5">
    <source>
        <dbReference type="ARBA" id="ARBA00022692"/>
    </source>
</evidence>
<gene>
    <name evidence="13" type="ORF">D0Z70_06080</name>
</gene>
<keyword evidence="4" id="KW-0410">Iron transport</keyword>
<dbReference type="EMBL" id="QVRA01000004">
    <property type="protein sequence ID" value="RJG56218.1"/>
    <property type="molecule type" value="Genomic_DNA"/>
</dbReference>
<dbReference type="OrthoDB" id="7614057at2"/>
<evidence type="ECO:0000313" key="13">
    <source>
        <dbReference type="EMBL" id="RJG56218.1"/>
    </source>
</evidence>
<organism evidence="13 14">
    <name type="scientific">Sphingobium terrigena</name>
    <dbReference type="NCBI Taxonomy" id="2304063"/>
    <lineage>
        <taxon>Bacteria</taxon>
        <taxon>Pseudomonadati</taxon>
        <taxon>Pseudomonadota</taxon>
        <taxon>Alphaproteobacteria</taxon>
        <taxon>Sphingomonadales</taxon>
        <taxon>Sphingomonadaceae</taxon>
        <taxon>Sphingobium</taxon>
    </lineage>
</organism>
<dbReference type="PANTHER" id="PTHR32552">
    <property type="entry name" value="FERRICHROME IRON RECEPTOR-RELATED"/>
    <property type="match status" value="1"/>
</dbReference>
<comment type="subcellular location">
    <subcellularLocation>
        <location evidence="1 11">Cell outer membrane</location>
        <topology evidence="1 11">Multi-pass membrane protein</topology>
    </subcellularLocation>
</comment>
<keyword evidence="8" id="KW-0798">TonB box</keyword>
<name>A0A418YVF0_9SPHN</name>
<keyword evidence="6" id="KW-0408">Iron</keyword>
<keyword evidence="7" id="KW-0406">Ion transport</keyword>
<keyword evidence="10 11" id="KW-0998">Cell outer membrane</keyword>
<dbReference type="Pfam" id="PF07715">
    <property type="entry name" value="Plug"/>
    <property type="match status" value="1"/>
</dbReference>
<evidence type="ECO:0000256" key="3">
    <source>
        <dbReference type="ARBA" id="ARBA00022452"/>
    </source>
</evidence>
<accession>A0A418YVF0</accession>
<dbReference type="PANTHER" id="PTHR32552:SF81">
    <property type="entry name" value="TONB-DEPENDENT OUTER MEMBRANE RECEPTOR"/>
    <property type="match status" value="1"/>
</dbReference>
<dbReference type="SUPFAM" id="SSF56935">
    <property type="entry name" value="Porins"/>
    <property type="match status" value="1"/>
</dbReference>
<evidence type="ECO:0000256" key="4">
    <source>
        <dbReference type="ARBA" id="ARBA00022496"/>
    </source>
</evidence>
<comment type="similarity">
    <text evidence="11">Belongs to the TonB-dependent receptor family.</text>
</comment>
<evidence type="ECO:0000256" key="2">
    <source>
        <dbReference type="ARBA" id="ARBA00022448"/>
    </source>
</evidence>
<evidence type="ECO:0000256" key="10">
    <source>
        <dbReference type="ARBA" id="ARBA00023237"/>
    </source>
</evidence>
<evidence type="ECO:0000256" key="6">
    <source>
        <dbReference type="ARBA" id="ARBA00023004"/>
    </source>
</evidence>
<evidence type="ECO:0000256" key="7">
    <source>
        <dbReference type="ARBA" id="ARBA00023065"/>
    </source>
</evidence>
<dbReference type="Gene3D" id="2.40.170.20">
    <property type="entry name" value="TonB-dependent receptor, beta-barrel domain"/>
    <property type="match status" value="1"/>
</dbReference>
<dbReference type="GO" id="GO:0006826">
    <property type="term" value="P:iron ion transport"/>
    <property type="evidence" value="ECO:0007669"/>
    <property type="project" value="UniProtKB-KW"/>
</dbReference>
<evidence type="ECO:0000259" key="12">
    <source>
        <dbReference type="Pfam" id="PF07715"/>
    </source>
</evidence>
<protein>
    <submittedName>
        <fullName evidence="13">Plug domain-containing protein</fullName>
    </submittedName>
</protein>
<dbReference type="GO" id="GO:0009279">
    <property type="term" value="C:cell outer membrane"/>
    <property type="evidence" value="ECO:0007669"/>
    <property type="project" value="UniProtKB-SubCell"/>
</dbReference>
<dbReference type="InterPro" id="IPR039426">
    <property type="entry name" value="TonB-dep_rcpt-like"/>
</dbReference>
<dbReference type="InterPro" id="IPR012910">
    <property type="entry name" value="Plug_dom"/>
</dbReference>
<dbReference type="Proteomes" id="UP000283469">
    <property type="component" value="Unassembled WGS sequence"/>
</dbReference>
<proteinExistence type="inferred from homology"/>
<feature type="domain" description="TonB-dependent receptor plug" evidence="12">
    <location>
        <begin position="12"/>
        <end position="121"/>
    </location>
</feature>
<evidence type="ECO:0000256" key="8">
    <source>
        <dbReference type="ARBA" id="ARBA00023077"/>
    </source>
</evidence>
<evidence type="ECO:0000256" key="9">
    <source>
        <dbReference type="ARBA" id="ARBA00023136"/>
    </source>
</evidence>
<reference evidence="13 14" key="1">
    <citation type="submission" date="2018-08" db="EMBL/GenBank/DDBJ databases">
        <title>Sphingobium sp. EO9.</title>
        <authorList>
            <person name="Park Y."/>
            <person name="Kim K.H."/>
            <person name="Jeon C.O."/>
        </authorList>
    </citation>
    <scope>NUCLEOTIDE SEQUENCE [LARGE SCALE GENOMIC DNA]</scope>
    <source>
        <strain evidence="13 14">EO9</strain>
    </source>
</reference>